<organism evidence="2 3">
    <name type="scientific">Pleurodeles waltl</name>
    <name type="common">Iberian ribbed newt</name>
    <dbReference type="NCBI Taxonomy" id="8319"/>
    <lineage>
        <taxon>Eukaryota</taxon>
        <taxon>Metazoa</taxon>
        <taxon>Chordata</taxon>
        <taxon>Craniata</taxon>
        <taxon>Vertebrata</taxon>
        <taxon>Euteleostomi</taxon>
        <taxon>Amphibia</taxon>
        <taxon>Batrachia</taxon>
        <taxon>Caudata</taxon>
        <taxon>Salamandroidea</taxon>
        <taxon>Salamandridae</taxon>
        <taxon>Pleurodelinae</taxon>
        <taxon>Pleurodeles</taxon>
    </lineage>
</organism>
<feature type="compositionally biased region" description="Low complexity" evidence="1">
    <location>
        <begin position="76"/>
        <end position="95"/>
    </location>
</feature>
<accession>A0AAV7PZ83</accession>
<proteinExistence type="predicted"/>
<dbReference type="Proteomes" id="UP001066276">
    <property type="component" value="Chromosome 7"/>
</dbReference>
<dbReference type="EMBL" id="JANPWB010000011">
    <property type="protein sequence ID" value="KAJ1132407.1"/>
    <property type="molecule type" value="Genomic_DNA"/>
</dbReference>
<feature type="region of interest" description="Disordered" evidence="1">
    <location>
        <begin position="36"/>
        <end position="149"/>
    </location>
</feature>
<evidence type="ECO:0000313" key="2">
    <source>
        <dbReference type="EMBL" id="KAJ1132407.1"/>
    </source>
</evidence>
<feature type="compositionally biased region" description="Polar residues" evidence="1">
    <location>
        <begin position="128"/>
        <end position="142"/>
    </location>
</feature>
<evidence type="ECO:0000256" key="1">
    <source>
        <dbReference type="SAM" id="MobiDB-lite"/>
    </source>
</evidence>
<feature type="compositionally biased region" description="Basic and acidic residues" evidence="1">
    <location>
        <begin position="43"/>
        <end position="52"/>
    </location>
</feature>
<name>A0AAV7PZ83_PLEWA</name>
<protein>
    <submittedName>
        <fullName evidence="2">Uncharacterized protein</fullName>
    </submittedName>
</protein>
<comment type="caution">
    <text evidence="2">The sequence shown here is derived from an EMBL/GenBank/DDBJ whole genome shotgun (WGS) entry which is preliminary data.</text>
</comment>
<gene>
    <name evidence="2" type="ORF">NDU88_010721</name>
</gene>
<sequence length="149" mass="15986">MRCLGVGVHCWRQAHAGEQRAAPGCGAQSPLRLFSGCEGAPPDGRKPSERGSRRCPIKGGERGEAVCSYGPPRWGPLSVSPSSPRAAVPRPSQRAAQRRLSLRSRLESRDAAPSDSFTALTRPDRQVSSHSAARFHNSTKASQAKLLSF</sequence>
<dbReference type="AlphaFoldDB" id="A0AAV7PZ83"/>
<keyword evidence="3" id="KW-1185">Reference proteome</keyword>
<reference evidence="2" key="1">
    <citation type="journal article" date="2022" name="bioRxiv">
        <title>Sequencing and chromosome-scale assembly of the giantPleurodeles waltlgenome.</title>
        <authorList>
            <person name="Brown T."/>
            <person name="Elewa A."/>
            <person name="Iarovenko S."/>
            <person name="Subramanian E."/>
            <person name="Araus A.J."/>
            <person name="Petzold A."/>
            <person name="Susuki M."/>
            <person name="Suzuki K.-i.T."/>
            <person name="Hayashi T."/>
            <person name="Toyoda A."/>
            <person name="Oliveira C."/>
            <person name="Osipova E."/>
            <person name="Leigh N.D."/>
            <person name="Simon A."/>
            <person name="Yun M.H."/>
        </authorList>
    </citation>
    <scope>NUCLEOTIDE SEQUENCE</scope>
    <source>
        <strain evidence="2">20211129_DDA</strain>
        <tissue evidence="2">Liver</tissue>
    </source>
</reference>
<evidence type="ECO:0000313" key="3">
    <source>
        <dbReference type="Proteomes" id="UP001066276"/>
    </source>
</evidence>